<dbReference type="KEGG" id="gce:KYE46_08140"/>
<dbReference type="AlphaFoldDB" id="A0A8F6TYT8"/>
<dbReference type="Proteomes" id="UP000825009">
    <property type="component" value="Chromosome"/>
</dbReference>
<dbReference type="EMBL" id="CP079194">
    <property type="protein sequence ID" value="QXT41165.1"/>
    <property type="molecule type" value="Genomic_DNA"/>
</dbReference>
<sequence length="104" mass="11521">MNGEAQKLLDIAKSVEAHRVEPGSAEIGQLLVHVETLEFTIVKIIEHLDARTPGIAQAILAELELEGHQMEKKERLPTGELAASMCFKVQRDLSNRIRLAVGLR</sequence>
<proteinExistence type="predicted"/>
<reference evidence="1 2" key="1">
    <citation type="submission" date="2021-07" db="EMBL/GenBank/DDBJ databases">
        <title>A novel Jannaschia species isolated from marine dinoflagellate Ceratoperidinium margalefii.</title>
        <authorList>
            <person name="Jiang Y."/>
            <person name="Li Z."/>
        </authorList>
    </citation>
    <scope>NUCLEOTIDE SEQUENCE [LARGE SCALE GENOMIC DNA]</scope>
    <source>
        <strain evidence="1 2">J12C1-MA-4</strain>
    </source>
</reference>
<gene>
    <name evidence="1" type="ORF">KYE46_08140</name>
</gene>
<evidence type="ECO:0000313" key="1">
    <source>
        <dbReference type="EMBL" id="QXT41165.1"/>
    </source>
</evidence>
<organism evidence="1 2">
    <name type="scientific">Gymnodinialimonas ceratoperidinii</name>
    <dbReference type="NCBI Taxonomy" id="2856823"/>
    <lineage>
        <taxon>Bacteria</taxon>
        <taxon>Pseudomonadati</taxon>
        <taxon>Pseudomonadota</taxon>
        <taxon>Alphaproteobacteria</taxon>
        <taxon>Rhodobacterales</taxon>
        <taxon>Paracoccaceae</taxon>
        <taxon>Gymnodinialimonas</taxon>
    </lineage>
</organism>
<accession>A0A8F6TYT8</accession>
<name>A0A8F6TYT8_9RHOB</name>
<dbReference type="RefSeq" id="WP_219004822.1">
    <property type="nucleotide sequence ID" value="NZ_CP079194.1"/>
</dbReference>
<protein>
    <submittedName>
        <fullName evidence="1">Uncharacterized protein</fullName>
    </submittedName>
</protein>
<evidence type="ECO:0000313" key="2">
    <source>
        <dbReference type="Proteomes" id="UP000825009"/>
    </source>
</evidence>
<keyword evidence="2" id="KW-1185">Reference proteome</keyword>